<protein>
    <recommendedName>
        <fullName evidence="3">Glycine zipper domain-containing protein</fullName>
    </recommendedName>
</protein>
<dbReference type="EMBL" id="CP003346">
    <property type="protein sequence ID" value="AGA80183.1"/>
    <property type="molecule type" value="Genomic_DNA"/>
</dbReference>
<proteinExistence type="predicted"/>
<organism evidence="1 2">
    <name type="scientific">Echinicola vietnamensis (strain DSM 17526 / LMG 23754 / KMM 6221)</name>
    <dbReference type="NCBI Taxonomy" id="926556"/>
    <lineage>
        <taxon>Bacteria</taxon>
        <taxon>Pseudomonadati</taxon>
        <taxon>Bacteroidota</taxon>
        <taxon>Cytophagia</taxon>
        <taxon>Cytophagales</taxon>
        <taxon>Cyclobacteriaceae</taxon>
        <taxon>Echinicola</taxon>
    </lineage>
</organism>
<keyword evidence="2" id="KW-1185">Reference proteome</keyword>
<reference evidence="2" key="1">
    <citation type="submission" date="2012-02" db="EMBL/GenBank/DDBJ databases">
        <title>The complete genome of Echinicola vietnamensis DSM 17526.</title>
        <authorList>
            <person name="Lucas S."/>
            <person name="Copeland A."/>
            <person name="Lapidus A."/>
            <person name="Glavina del Rio T."/>
            <person name="Dalin E."/>
            <person name="Tice H."/>
            <person name="Bruce D."/>
            <person name="Goodwin L."/>
            <person name="Pitluck S."/>
            <person name="Peters L."/>
            <person name="Ovchinnikova G."/>
            <person name="Teshima H."/>
            <person name="Kyrpides N."/>
            <person name="Mavromatis K."/>
            <person name="Ivanova N."/>
            <person name="Brettin T."/>
            <person name="Detter J.C."/>
            <person name="Han C."/>
            <person name="Larimer F."/>
            <person name="Land M."/>
            <person name="Hauser L."/>
            <person name="Markowitz V."/>
            <person name="Cheng J.-F."/>
            <person name="Hugenholtz P."/>
            <person name="Woyke T."/>
            <person name="Wu D."/>
            <person name="Brambilla E."/>
            <person name="Klenk H.-P."/>
            <person name="Eisen J.A."/>
        </authorList>
    </citation>
    <scope>NUCLEOTIDE SEQUENCE [LARGE SCALE GENOMIC DNA]</scope>
    <source>
        <strain evidence="2">DSM 17526 / LMG 23754 / KMM 6221</strain>
    </source>
</reference>
<gene>
    <name evidence="1" type="ordered locus">Echvi_3976</name>
</gene>
<dbReference type="HOGENOM" id="CLU_2287036_0_0_10"/>
<dbReference type="Proteomes" id="UP000010796">
    <property type="component" value="Chromosome"/>
</dbReference>
<dbReference type="STRING" id="926556.Echvi_3976"/>
<evidence type="ECO:0000313" key="1">
    <source>
        <dbReference type="EMBL" id="AGA80183.1"/>
    </source>
</evidence>
<sequence>MRLCESDDCDKEKGGSYKLSKKDDLEGGGGCSVNWRNVWAGAVVGLVTGATTGAYTEPTAGTVTFPVVGAVTGGVSGGVVGGAIGFVTGGVSATAAELLTT</sequence>
<dbReference type="KEGG" id="evi:Echvi_3976"/>
<accession>L0G4E5</accession>
<name>L0G4E5_ECHVK</name>
<evidence type="ECO:0000313" key="2">
    <source>
        <dbReference type="Proteomes" id="UP000010796"/>
    </source>
</evidence>
<dbReference type="OrthoDB" id="10017961at2"/>
<evidence type="ECO:0008006" key="3">
    <source>
        <dbReference type="Google" id="ProtNLM"/>
    </source>
</evidence>
<dbReference type="AlphaFoldDB" id="L0G4E5"/>
<dbReference type="RefSeq" id="WP_015267720.1">
    <property type="nucleotide sequence ID" value="NC_019904.1"/>
</dbReference>